<dbReference type="EC" id="2.7.1.66" evidence="16"/>
<dbReference type="GO" id="GO:0008654">
    <property type="term" value="P:phospholipid biosynthetic process"/>
    <property type="evidence" value="ECO:0007669"/>
    <property type="project" value="UniProtKB-KW"/>
</dbReference>
<comment type="subcellular location">
    <subcellularLocation>
        <location evidence="1">Cell membrane</location>
        <topology evidence="1">Multi-pass membrane protein</topology>
    </subcellularLocation>
</comment>
<dbReference type="PROSITE" id="PS01069">
    <property type="entry name" value="DAGK_PROKAR"/>
    <property type="match status" value="1"/>
</dbReference>
<dbReference type="InterPro" id="IPR036945">
    <property type="entry name" value="DAGK_sf"/>
</dbReference>
<evidence type="ECO:0000256" key="6">
    <source>
        <dbReference type="ARBA" id="ARBA00022692"/>
    </source>
</evidence>
<dbReference type="GO" id="GO:0036433">
    <property type="term" value="F:di-trans, poly-cis-undecaprenol kinase activity"/>
    <property type="evidence" value="ECO:0007669"/>
    <property type="project" value="UniProtKB-EC"/>
</dbReference>
<organism evidence="16">
    <name type="scientific">bioreactor metagenome</name>
    <dbReference type="NCBI Taxonomy" id="1076179"/>
    <lineage>
        <taxon>unclassified sequences</taxon>
        <taxon>metagenomes</taxon>
        <taxon>ecological metagenomes</taxon>
    </lineage>
</organism>
<keyword evidence="12 15" id="KW-0472">Membrane</keyword>
<accession>A0A645HTX3</accession>
<evidence type="ECO:0000256" key="3">
    <source>
        <dbReference type="ARBA" id="ARBA00022475"/>
    </source>
</evidence>
<keyword evidence="3" id="KW-1003">Cell membrane</keyword>
<evidence type="ECO:0000256" key="10">
    <source>
        <dbReference type="ARBA" id="ARBA00022989"/>
    </source>
</evidence>
<evidence type="ECO:0000313" key="16">
    <source>
        <dbReference type="EMBL" id="MPN42488.1"/>
    </source>
</evidence>
<evidence type="ECO:0000256" key="12">
    <source>
        <dbReference type="ARBA" id="ARBA00023136"/>
    </source>
</evidence>
<keyword evidence="9" id="KW-0067">ATP-binding</keyword>
<keyword evidence="14" id="KW-1208">Phospholipid metabolism</keyword>
<dbReference type="GO" id="GO:0005524">
    <property type="term" value="F:ATP binding"/>
    <property type="evidence" value="ECO:0007669"/>
    <property type="project" value="UniProtKB-KW"/>
</dbReference>
<gene>
    <name evidence="16" type="primary">dgkA_17</name>
    <name evidence="16" type="ORF">SDC9_190045</name>
</gene>
<dbReference type="PANTHER" id="PTHR34299">
    <property type="entry name" value="DIACYLGLYCEROL KINASE"/>
    <property type="match status" value="1"/>
</dbReference>
<dbReference type="InterPro" id="IPR033717">
    <property type="entry name" value="UDPK"/>
</dbReference>
<dbReference type="PANTHER" id="PTHR34299:SF1">
    <property type="entry name" value="DIACYLGLYCEROL KINASE"/>
    <property type="match status" value="1"/>
</dbReference>
<evidence type="ECO:0000256" key="9">
    <source>
        <dbReference type="ARBA" id="ARBA00022840"/>
    </source>
</evidence>
<feature type="transmembrane region" description="Helical" evidence="15">
    <location>
        <begin position="66"/>
        <end position="91"/>
    </location>
</feature>
<keyword evidence="10 15" id="KW-1133">Transmembrane helix</keyword>
<evidence type="ECO:0000256" key="14">
    <source>
        <dbReference type="ARBA" id="ARBA00023264"/>
    </source>
</evidence>
<keyword evidence="11" id="KW-0443">Lipid metabolism</keyword>
<evidence type="ECO:0000256" key="7">
    <source>
        <dbReference type="ARBA" id="ARBA00022741"/>
    </source>
</evidence>
<sequence>MKIHLFAAAAAIILGIIADLTGLAWGLLIITIIMVLTAETINTAIERAVDQISPKPHPLAKAAKDAAAGAVLLTAANAVVIAFILFGPYLLNLWQNL</sequence>
<evidence type="ECO:0000256" key="1">
    <source>
        <dbReference type="ARBA" id="ARBA00004651"/>
    </source>
</evidence>
<keyword evidence="5 16" id="KW-0808">Transferase</keyword>
<dbReference type="Pfam" id="PF01219">
    <property type="entry name" value="DAGK_prokar"/>
    <property type="match status" value="1"/>
</dbReference>
<dbReference type="Gene3D" id="1.10.287.3610">
    <property type="match status" value="1"/>
</dbReference>
<dbReference type="GO" id="GO:0005886">
    <property type="term" value="C:plasma membrane"/>
    <property type="evidence" value="ECO:0007669"/>
    <property type="project" value="UniProtKB-SubCell"/>
</dbReference>
<keyword evidence="13" id="KW-0594">Phospholipid biosynthesis</keyword>
<keyword evidence="8 16" id="KW-0418">Kinase</keyword>
<evidence type="ECO:0000256" key="8">
    <source>
        <dbReference type="ARBA" id="ARBA00022777"/>
    </source>
</evidence>
<proteinExistence type="inferred from homology"/>
<dbReference type="InterPro" id="IPR000829">
    <property type="entry name" value="DAGK"/>
</dbReference>
<dbReference type="EMBL" id="VSSQ01100265">
    <property type="protein sequence ID" value="MPN42488.1"/>
    <property type="molecule type" value="Genomic_DNA"/>
</dbReference>
<evidence type="ECO:0000256" key="2">
    <source>
        <dbReference type="ARBA" id="ARBA00005967"/>
    </source>
</evidence>
<evidence type="ECO:0000256" key="11">
    <source>
        <dbReference type="ARBA" id="ARBA00023098"/>
    </source>
</evidence>
<dbReference type="AlphaFoldDB" id="A0A645HTX3"/>
<evidence type="ECO:0000256" key="5">
    <source>
        <dbReference type="ARBA" id="ARBA00022679"/>
    </source>
</evidence>
<evidence type="ECO:0000256" key="13">
    <source>
        <dbReference type="ARBA" id="ARBA00023209"/>
    </source>
</evidence>
<evidence type="ECO:0000256" key="4">
    <source>
        <dbReference type="ARBA" id="ARBA00022516"/>
    </source>
</evidence>
<keyword evidence="6 15" id="KW-0812">Transmembrane</keyword>
<evidence type="ECO:0000256" key="15">
    <source>
        <dbReference type="SAM" id="Phobius"/>
    </source>
</evidence>
<comment type="caution">
    <text evidence="16">The sequence shown here is derived from an EMBL/GenBank/DDBJ whole genome shotgun (WGS) entry which is preliminary data.</text>
</comment>
<dbReference type="CDD" id="cd14265">
    <property type="entry name" value="UDPK_IM_like"/>
    <property type="match status" value="1"/>
</dbReference>
<reference evidence="16" key="1">
    <citation type="submission" date="2019-08" db="EMBL/GenBank/DDBJ databases">
        <authorList>
            <person name="Kucharzyk K."/>
            <person name="Murdoch R.W."/>
            <person name="Higgins S."/>
            <person name="Loffler F."/>
        </authorList>
    </citation>
    <scope>NUCLEOTIDE SEQUENCE</scope>
</reference>
<keyword evidence="4" id="KW-0444">Lipid biosynthesis</keyword>
<comment type="similarity">
    <text evidence="2">Belongs to the bacterial diacylglycerol kinase family.</text>
</comment>
<name>A0A645HTX3_9ZZZZ</name>
<keyword evidence="7" id="KW-0547">Nucleotide-binding</keyword>
<protein>
    <submittedName>
        <fullName evidence="16">Undecaprenol kinase</fullName>
        <ecNumber evidence="16">2.7.1.66</ecNumber>
    </submittedName>
</protein>